<gene>
    <name evidence="2" type="ORF">UFOVP55_64</name>
</gene>
<protein>
    <submittedName>
        <fullName evidence="2">Uncharacterized protein</fullName>
    </submittedName>
</protein>
<feature type="region of interest" description="Disordered" evidence="1">
    <location>
        <begin position="650"/>
        <end position="693"/>
    </location>
</feature>
<dbReference type="Pfam" id="PF23899">
    <property type="entry name" value="SU10_portal"/>
    <property type="match status" value="1"/>
</dbReference>
<evidence type="ECO:0000313" key="2">
    <source>
        <dbReference type="EMBL" id="CAB4125136.1"/>
    </source>
</evidence>
<proteinExistence type="predicted"/>
<name>A0A6J5KVQ1_9CAUD</name>
<evidence type="ECO:0000256" key="1">
    <source>
        <dbReference type="SAM" id="MobiDB-lite"/>
    </source>
</evidence>
<dbReference type="InterPro" id="IPR056909">
    <property type="entry name" value="SU10_portal"/>
</dbReference>
<dbReference type="EMBL" id="LR796185">
    <property type="protein sequence ID" value="CAB4125136.1"/>
    <property type="molecule type" value="Genomic_DNA"/>
</dbReference>
<feature type="compositionally biased region" description="Low complexity" evidence="1">
    <location>
        <begin position="666"/>
        <end position="682"/>
    </location>
</feature>
<sequence>MATPGGSVLRVIPPAQYEAALKARDEELATSEDAAAASEQSMTNLAAYIRREFDIMKRHRNNAMAGWSERLLNALRVFNGQYDAAKLAEIQKFGGSEVYARIIAMKCRGASSLLRDVYLSAQRPWGLEPPDDPSIPPEIMQSITQLVNTEVQGMAQGGQPPDIDVIRDRTMQLVEAARQAAKKKAGAQSKISEDKLDELLKEGGFYKALAEFLVDLPLFPFAVLKGPVVRIVPTVQWVGGQAQVQQKPRLTWTRVSPFDVWWTPGVSDIEDASVIERTRLTRADLNDLLDLPGYNQEAIRTVLDLYGRGGLSDNWDQTDAERAVQENRENPMLNQSGLITCLEFIGNIQGRMLIENGMSEEQIPDPLRDYYVQGWLIGQYIIKVQLAPSPRKRHPYYITSFEKVPGTPVGNGLPDILSDIQDVCNASLRALVNNLSIASGPQVVINDDRLAPDEDAEDMYPWKRWHVQSDPMGNNSNKPIDFFSPQSNAQELLSVYQQFLNMADELSAIPKYLAGAGAGSGAGRTASGLAMLMGNASKILQTVAANIDRDVLEPLLGSLFDMVMLTDQSGLLTGEEKVRVLGVAVAVQKETQRARQLEFLQITANPVDMQIIGPKGRATLLRSVAGDIGLPGQDIVPSEEQLNQMQAQAAQAAAAQGQPGHGGMGEQAANAQGGQQGSNASGDMGPRTNISGG</sequence>
<accession>A0A6J5KVQ1</accession>
<reference evidence="2" key="1">
    <citation type="submission" date="2020-04" db="EMBL/GenBank/DDBJ databases">
        <authorList>
            <person name="Chiriac C."/>
            <person name="Salcher M."/>
            <person name="Ghai R."/>
            <person name="Kavagutti S V."/>
        </authorList>
    </citation>
    <scope>NUCLEOTIDE SEQUENCE</scope>
</reference>
<organism evidence="2">
    <name type="scientific">uncultured Caudovirales phage</name>
    <dbReference type="NCBI Taxonomy" id="2100421"/>
    <lineage>
        <taxon>Viruses</taxon>
        <taxon>Duplodnaviria</taxon>
        <taxon>Heunggongvirae</taxon>
        <taxon>Uroviricota</taxon>
        <taxon>Caudoviricetes</taxon>
        <taxon>Peduoviridae</taxon>
        <taxon>Maltschvirus</taxon>
        <taxon>Maltschvirus maltsch</taxon>
    </lineage>
</organism>